<dbReference type="GO" id="GO:0016020">
    <property type="term" value="C:membrane"/>
    <property type="evidence" value="ECO:0007669"/>
    <property type="project" value="TreeGrafter"/>
</dbReference>
<dbReference type="GO" id="GO:0005975">
    <property type="term" value="P:carbohydrate metabolic process"/>
    <property type="evidence" value="ECO:0007669"/>
    <property type="project" value="InterPro"/>
</dbReference>
<evidence type="ECO:0000256" key="7">
    <source>
        <dbReference type="ARBA" id="ARBA00023295"/>
    </source>
</evidence>
<keyword evidence="6" id="KW-0325">Glycoprotein</keyword>
<evidence type="ECO:0000256" key="4">
    <source>
        <dbReference type="ARBA" id="ARBA00022729"/>
    </source>
</evidence>
<dbReference type="GO" id="GO:0030203">
    <property type="term" value="P:glycosaminoglycan metabolic process"/>
    <property type="evidence" value="ECO:0007669"/>
    <property type="project" value="TreeGrafter"/>
</dbReference>
<protein>
    <recommendedName>
        <fullName evidence="3">beta-N-acetylhexosaminidase</fullName>
        <ecNumber evidence="3">3.2.1.52</ecNumber>
    </recommendedName>
</protein>
<evidence type="ECO:0000256" key="2">
    <source>
        <dbReference type="ARBA" id="ARBA00006285"/>
    </source>
</evidence>
<comment type="catalytic activity">
    <reaction evidence="1">
        <text>Hydrolysis of terminal non-reducing N-acetyl-D-hexosamine residues in N-acetyl-beta-D-hexosaminides.</text>
        <dbReference type="EC" id="3.2.1.52"/>
    </reaction>
</comment>
<dbReference type="PRINTS" id="PR00738">
    <property type="entry name" value="GLHYDRLASE20"/>
</dbReference>
<proteinExistence type="inferred from homology"/>
<keyword evidence="4" id="KW-0732">Signal</keyword>
<evidence type="ECO:0000256" key="5">
    <source>
        <dbReference type="ARBA" id="ARBA00022801"/>
    </source>
</evidence>
<dbReference type="Pfam" id="PF00728">
    <property type="entry name" value="Glyco_hydro_20"/>
    <property type="match status" value="1"/>
</dbReference>
<comment type="similarity">
    <text evidence="2">Belongs to the glycosyl hydrolase 20 family.</text>
</comment>
<dbReference type="EMBL" id="CADCXV010000661">
    <property type="protein sequence ID" value="CAB0031943.1"/>
    <property type="molecule type" value="Genomic_DNA"/>
</dbReference>
<dbReference type="FunFam" id="3.20.20.80:FF:000063">
    <property type="entry name" value="Beta-hexosaminidase"/>
    <property type="match status" value="1"/>
</dbReference>
<sequence length="297" mass="34415">MAHRGLLLDTSRHYMPLSVILSTLDAMAYNKLNVFHWHIVDDNSFPYVSSAYPELSRRGAYHRSMLYTPEDVAKVVEHARYRAIRVVPEFDTPGHTRSWGQAYPHLLTTCYDRKKQPTGKLGPMDPSKPEVYDFMRNLLREISERFVDDHFHLGGDEVPFQCWQSNPAVNNFMQRHNISSRYDKLEEMYVKRILGMCEELRLKSIVWQEVFDNGVDLPKDSVVQVWTGDWRKEMAKITAAGHPVLLSACWYMSELASGGDWLKFYDCDPLNFLASSKEHKKLVIGGEACMWGEFVDK</sequence>
<dbReference type="AlphaFoldDB" id="A0A6H5I8E5"/>
<dbReference type="SUPFAM" id="SSF51445">
    <property type="entry name" value="(Trans)glycosidases"/>
    <property type="match status" value="1"/>
</dbReference>
<dbReference type="Proteomes" id="UP000479190">
    <property type="component" value="Unassembled WGS sequence"/>
</dbReference>
<keyword evidence="11" id="KW-1185">Reference proteome</keyword>
<accession>A0A6H5I8E5</accession>
<evidence type="ECO:0000259" key="9">
    <source>
        <dbReference type="Pfam" id="PF00728"/>
    </source>
</evidence>
<keyword evidence="7" id="KW-0326">Glycosidase</keyword>
<evidence type="ECO:0000256" key="8">
    <source>
        <dbReference type="PIRSR" id="PIRSR625705-1"/>
    </source>
</evidence>
<organism evidence="10 11">
    <name type="scientific">Trichogramma brassicae</name>
    <dbReference type="NCBI Taxonomy" id="86971"/>
    <lineage>
        <taxon>Eukaryota</taxon>
        <taxon>Metazoa</taxon>
        <taxon>Ecdysozoa</taxon>
        <taxon>Arthropoda</taxon>
        <taxon>Hexapoda</taxon>
        <taxon>Insecta</taxon>
        <taxon>Pterygota</taxon>
        <taxon>Neoptera</taxon>
        <taxon>Endopterygota</taxon>
        <taxon>Hymenoptera</taxon>
        <taxon>Apocrita</taxon>
        <taxon>Proctotrupomorpha</taxon>
        <taxon>Chalcidoidea</taxon>
        <taxon>Trichogrammatidae</taxon>
        <taxon>Trichogramma</taxon>
    </lineage>
</organism>
<dbReference type="EC" id="3.2.1.52" evidence="3"/>
<reference evidence="10 11" key="1">
    <citation type="submission" date="2020-02" db="EMBL/GenBank/DDBJ databases">
        <authorList>
            <person name="Ferguson B K."/>
        </authorList>
    </citation>
    <scope>NUCLEOTIDE SEQUENCE [LARGE SCALE GENOMIC DNA]</scope>
</reference>
<dbReference type="InterPro" id="IPR025705">
    <property type="entry name" value="Beta_hexosaminidase_sua/sub"/>
</dbReference>
<dbReference type="GO" id="GO:0006689">
    <property type="term" value="P:ganglioside catabolic process"/>
    <property type="evidence" value="ECO:0007669"/>
    <property type="project" value="TreeGrafter"/>
</dbReference>
<name>A0A6H5I8E5_9HYME</name>
<dbReference type="GO" id="GO:0004563">
    <property type="term" value="F:beta-N-acetylhexosaminidase activity"/>
    <property type="evidence" value="ECO:0007669"/>
    <property type="project" value="UniProtKB-EC"/>
</dbReference>
<evidence type="ECO:0000256" key="6">
    <source>
        <dbReference type="ARBA" id="ARBA00023180"/>
    </source>
</evidence>
<evidence type="ECO:0000256" key="3">
    <source>
        <dbReference type="ARBA" id="ARBA00012663"/>
    </source>
</evidence>
<evidence type="ECO:0000256" key="1">
    <source>
        <dbReference type="ARBA" id="ARBA00001231"/>
    </source>
</evidence>
<feature type="active site" description="Proton donor" evidence="8">
    <location>
        <position position="157"/>
    </location>
</feature>
<dbReference type="InterPro" id="IPR015883">
    <property type="entry name" value="Glyco_hydro_20_cat"/>
</dbReference>
<gene>
    <name evidence="10" type="ORF">TBRA_LOCUS3897</name>
</gene>
<dbReference type="InterPro" id="IPR017853">
    <property type="entry name" value="GH"/>
</dbReference>
<dbReference type="GO" id="GO:0005764">
    <property type="term" value="C:lysosome"/>
    <property type="evidence" value="ECO:0007669"/>
    <property type="project" value="TreeGrafter"/>
</dbReference>
<dbReference type="OrthoDB" id="428480at2759"/>
<keyword evidence="5" id="KW-0378">Hydrolase</keyword>
<dbReference type="PANTHER" id="PTHR22600:SF21">
    <property type="entry name" value="BETA-HEXOSAMINIDASE A"/>
    <property type="match status" value="1"/>
</dbReference>
<evidence type="ECO:0000313" key="10">
    <source>
        <dbReference type="EMBL" id="CAB0031943.1"/>
    </source>
</evidence>
<evidence type="ECO:0000313" key="11">
    <source>
        <dbReference type="Proteomes" id="UP000479190"/>
    </source>
</evidence>
<feature type="domain" description="Glycoside hydrolase family 20 catalytic" evidence="9">
    <location>
        <begin position="2"/>
        <end position="296"/>
    </location>
</feature>
<dbReference type="Gene3D" id="3.20.20.80">
    <property type="entry name" value="Glycosidases"/>
    <property type="match status" value="1"/>
</dbReference>
<dbReference type="PANTHER" id="PTHR22600">
    <property type="entry name" value="BETA-HEXOSAMINIDASE"/>
    <property type="match status" value="1"/>
</dbReference>